<name>A0A397JNG9_9GLOM</name>
<keyword evidence="2" id="KW-1185">Reference proteome</keyword>
<accession>A0A397JNG9</accession>
<organism evidence="1 2">
    <name type="scientific">Diversispora epigaea</name>
    <dbReference type="NCBI Taxonomy" id="1348612"/>
    <lineage>
        <taxon>Eukaryota</taxon>
        <taxon>Fungi</taxon>
        <taxon>Fungi incertae sedis</taxon>
        <taxon>Mucoromycota</taxon>
        <taxon>Glomeromycotina</taxon>
        <taxon>Glomeromycetes</taxon>
        <taxon>Diversisporales</taxon>
        <taxon>Diversisporaceae</taxon>
        <taxon>Diversispora</taxon>
    </lineage>
</organism>
<sequence>MFITIFNSIRGNFCNSYLKYGIDSHAYAYRKTDILIPGGKYTLEISKPLLTKSHWEKRLQWVKKHQNSNWNQHPQKVWFSVLGFGSSASEFFGRDNLDRLLQEEQKKTKSLKGELVKEWHHLSPDLAKKLVDSMRHHV</sequence>
<comment type="caution">
    <text evidence="1">The sequence shown here is derived from an EMBL/GenBank/DDBJ whole genome shotgun (WGS) entry which is preliminary data.</text>
</comment>
<gene>
    <name evidence="1" type="ORF">Glove_21g384</name>
</gene>
<proteinExistence type="predicted"/>
<evidence type="ECO:0000313" key="1">
    <source>
        <dbReference type="EMBL" id="RHZ88892.1"/>
    </source>
</evidence>
<protein>
    <submittedName>
        <fullName evidence="1">Uncharacterized protein</fullName>
    </submittedName>
</protein>
<evidence type="ECO:0000313" key="2">
    <source>
        <dbReference type="Proteomes" id="UP000266861"/>
    </source>
</evidence>
<dbReference type="Proteomes" id="UP000266861">
    <property type="component" value="Unassembled WGS sequence"/>
</dbReference>
<dbReference type="EMBL" id="PQFF01000019">
    <property type="protein sequence ID" value="RHZ88892.1"/>
    <property type="molecule type" value="Genomic_DNA"/>
</dbReference>
<dbReference type="AlphaFoldDB" id="A0A397JNG9"/>
<reference evidence="1 2" key="1">
    <citation type="submission" date="2018-08" db="EMBL/GenBank/DDBJ databases">
        <title>Genome and evolution of the arbuscular mycorrhizal fungus Diversispora epigaea (formerly Glomus versiforme) and its bacterial endosymbionts.</title>
        <authorList>
            <person name="Sun X."/>
            <person name="Fei Z."/>
            <person name="Harrison M."/>
        </authorList>
    </citation>
    <scope>NUCLEOTIDE SEQUENCE [LARGE SCALE GENOMIC DNA]</scope>
    <source>
        <strain evidence="1 2">IT104</strain>
    </source>
</reference>